<dbReference type="RefSeq" id="WP_131122167.1">
    <property type="nucleotide sequence ID" value="NZ_SIXH01000021.1"/>
</dbReference>
<dbReference type="EMBL" id="SIXH01000021">
    <property type="protein sequence ID" value="TBO60914.1"/>
    <property type="molecule type" value="Genomic_DNA"/>
</dbReference>
<feature type="region of interest" description="Disordered" evidence="1">
    <location>
        <begin position="115"/>
        <end position="140"/>
    </location>
</feature>
<evidence type="ECO:0000313" key="2">
    <source>
        <dbReference type="EMBL" id="TBO60914.1"/>
    </source>
</evidence>
<name>A0A4Q9HZU4_STRKA</name>
<sequence>MTTEFVIDGDAGHDPDALPPVSVRIDGEVYEAHCPKDSVGLLFADLAERAEDPAEQRRIVEQMLRMVLAPGDAVTVMDKVLDMGNRRVGIGYVTDLVQKIATHYEPLLRAQREEMGLAEPSNHPQRRAAAKMTTAKKPRV</sequence>
<evidence type="ECO:0000256" key="1">
    <source>
        <dbReference type="SAM" id="MobiDB-lite"/>
    </source>
</evidence>
<proteinExistence type="predicted"/>
<comment type="caution">
    <text evidence="2">The sequence shown here is derived from an EMBL/GenBank/DDBJ whole genome shotgun (WGS) entry which is preliminary data.</text>
</comment>
<evidence type="ECO:0000313" key="3">
    <source>
        <dbReference type="Proteomes" id="UP000292452"/>
    </source>
</evidence>
<dbReference type="AlphaFoldDB" id="A0A4Q9HZU4"/>
<accession>A0A4Q9HZU4</accession>
<gene>
    <name evidence="2" type="ORF">EYS09_03860</name>
</gene>
<protein>
    <submittedName>
        <fullName evidence="2">Uncharacterized protein</fullName>
    </submittedName>
</protein>
<organism evidence="2 3">
    <name type="scientific">Streptomyces kasugaensis</name>
    <dbReference type="NCBI Taxonomy" id="1946"/>
    <lineage>
        <taxon>Bacteria</taxon>
        <taxon>Bacillati</taxon>
        <taxon>Actinomycetota</taxon>
        <taxon>Actinomycetes</taxon>
        <taxon>Kitasatosporales</taxon>
        <taxon>Streptomycetaceae</taxon>
        <taxon>Streptomyces</taxon>
    </lineage>
</organism>
<dbReference type="Proteomes" id="UP000292452">
    <property type="component" value="Unassembled WGS sequence"/>
</dbReference>
<keyword evidence="3" id="KW-1185">Reference proteome</keyword>
<feature type="compositionally biased region" description="Basic residues" evidence="1">
    <location>
        <begin position="124"/>
        <end position="140"/>
    </location>
</feature>
<reference evidence="2 3" key="1">
    <citation type="submission" date="2019-02" db="EMBL/GenBank/DDBJ databases">
        <title>Draft Genome Sequence of Streptomyces sp. AM-2504, identified by 16S rRNA comparative analysis as a Streptomyces Kasugaensis strain.</title>
        <authorList>
            <person name="Napolioni V."/>
            <person name="Giuliodori A.M."/>
            <person name="Spurio R."/>
            <person name="Fabbretti A."/>
        </authorList>
    </citation>
    <scope>NUCLEOTIDE SEQUENCE [LARGE SCALE GENOMIC DNA]</scope>
    <source>
        <strain evidence="2 3">AM-2504</strain>
    </source>
</reference>